<evidence type="ECO:0000256" key="1">
    <source>
        <dbReference type="SAM" id="MobiDB-lite"/>
    </source>
</evidence>
<evidence type="ECO:0000313" key="5">
    <source>
        <dbReference type="Proteomes" id="UP000005240"/>
    </source>
</evidence>
<dbReference type="STRING" id="630390.A0A180G2C2"/>
<protein>
    <submittedName>
        <fullName evidence="3 4">Uncharacterized protein</fullName>
    </submittedName>
</protein>
<feature type="region of interest" description="Disordered" evidence="1">
    <location>
        <begin position="273"/>
        <end position="365"/>
    </location>
</feature>
<reference evidence="4" key="4">
    <citation type="submission" date="2025-05" db="UniProtKB">
        <authorList>
            <consortium name="EnsemblFungi"/>
        </authorList>
    </citation>
    <scope>IDENTIFICATION</scope>
    <source>
        <strain evidence="4">isolate 1-1 / race 1 (BBBD)</strain>
    </source>
</reference>
<organism evidence="3">
    <name type="scientific">Puccinia triticina (isolate 1-1 / race 1 (BBBD))</name>
    <name type="common">Brown leaf rust fungus</name>
    <dbReference type="NCBI Taxonomy" id="630390"/>
    <lineage>
        <taxon>Eukaryota</taxon>
        <taxon>Fungi</taxon>
        <taxon>Dikarya</taxon>
        <taxon>Basidiomycota</taxon>
        <taxon>Pucciniomycotina</taxon>
        <taxon>Pucciniomycetes</taxon>
        <taxon>Pucciniales</taxon>
        <taxon>Pucciniaceae</taxon>
        <taxon>Puccinia</taxon>
    </lineage>
</organism>
<name>A0A180G2C2_PUCT1</name>
<reference evidence="3" key="1">
    <citation type="submission" date="2009-11" db="EMBL/GenBank/DDBJ databases">
        <authorList>
            <consortium name="The Broad Institute Genome Sequencing Platform"/>
            <person name="Ward D."/>
            <person name="Feldgarden M."/>
            <person name="Earl A."/>
            <person name="Young S.K."/>
            <person name="Zeng Q."/>
            <person name="Koehrsen M."/>
            <person name="Alvarado L."/>
            <person name="Berlin A."/>
            <person name="Bochicchio J."/>
            <person name="Borenstein D."/>
            <person name="Chapman S.B."/>
            <person name="Chen Z."/>
            <person name="Engels R."/>
            <person name="Freedman E."/>
            <person name="Gellesch M."/>
            <person name="Goldberg J."/>
            <person name="Griggs A."/>
            <person name="Gujja S."/>
            <person name="Heilman E."/>
            <person name="Heiman D."/>
            <person name="Hepburn T."/>
            <person name="Howarth C."/>
            <person name="Jen D."/>
            <person name="Larson L."/>
            <person name="Lewis B."/>
            <person name="Mehta T."/>
            <person name="Park D."/>
            <person name="Pearson M."/>
            <person name="Roberts A."/>
            <person name="Saif S."/>
            <person name="Shea T."/>
            <person name="Shenoy N."/>
            <person name="Sisk P."/>
            <person name="Stolte C."/>
            <person name="Sykes S."/>
            <person name="Thomson T."/>
            <person name="Walk T."/>
            <person name="White J."/>
            <person name="Yandava C."/>
            <person name="Izard J."/>
            <person name="Baranova O.V."/>
            <person name="Blanton J.M."/>
            <person name="Tanner A.C."/>
            <person name="Dewhirst F.E."/>
            <person name="Haas B."/>
            <person name="Nusbaum C."/>
            <person name="Birren B."/>
        </authorList>
    </citation>
    <scope>NUCLEOTIDE SEQUENCE [LARGE SCALE GENOMIC DNA]</scope>
    <source>
        <strain evidence="3">1-1 BBBD Race 1</strain>
    </source>
</reference>
<proteinExistence type="predicted"/>
<dbReference type="AlphaFoldDB" id="A0A180G2C2"/>
<dbReference type="EnsemblFungi" id="PTTG_29724-t43_1">
    <property type="protein sequence ID" value="PTTG_29724-t43_1-p1"/>
    <property type="gene ID" value="PTTG_29724"/>
</dbReference>
<dbReference type="EMBL" id="ADAS02000791">
    <property type="protein sequence ID" value="OAV86811.1"/>
    <property type="molecule type" value="Genomic_DNA"/>
</dbReference>
<dbReference type="Proteomes" id="UP000005240">
    <property type="component" value="Unassembled WGS sequence"/>
</dbReference>
<feature type="compositionally biased region" description="Polar residues" evidence="1">
    <location>
        <begin position="179"/>
        <end position="192"/>
    </location>
</feature>
<feature type="compositionally biased region" description="Basic residues" evidence="1">
    <location>
        <begin position="193"/>
        <end position="206"/>
    </location>
</feature>
<accession>A0A180G2C2</accession>
<gene>
    <name evidence="3" type="ORF">PTTG_29724</name>
</gene>
<reference evidence="3" key="2">
    <citation type="submission" date="2016-05" db="EMBL/GenBank/DDBJ databases">
        <title>Comparative analysis highlights variable genome content of wheat rusts and divergence of the mating loci.</title>
        <authorList>
            <person name="Cuomo C.A."/>
            <person name="Bakkeren G."/>
            <person name="Szabo L."/>
            <person name="Khalil H."/>
            <person name="Joly D."/>
            <person name="Goldberg J."/>
            <person name="Young S."/>
            <person name="Zeng Q."/>
            <person name="Fellers J."/>
        </authorList>
    </citation>
    <scope>NUCLEOTIDE SEQUENCE [LARGE SCALE GENOMIC DNA]</scope>
    <source>
        <strain evidence="3">1-1 BBBD Race 1</strain>
    </source>
</reference>
<evidence type="ECO:0000313" key="4">
    <source>
        <dbReference type="EnsemblFungi" id="PTTG_29724-t43_1-p1"/>
    </source>
</evidence>
<keyword evidence="2" id="KW-0732">Signal</keyword>
<evidence type="ECO:0000256" key="2">
    <source>
        <dbReference type="SAM" id="SignalP"/>
    </source>
</evidence>
<feature type="region of interest" description="Disordered" evidence="1">
    <location>
        <begin position="169"/>
        <end position="260"/>
    </location>
</feature>
<feature type="compositionally biased region" description="Polar residues" evidence="1">
    <location>
        <begin position="349"/>
        <end position="363"/>
    </location>
</feature>
<reference evidence="4 5" key="3">
    <citation type="journal article" date="2017" name="G3 (Bethesda)">
        <title>Comparative analysis highlights variable genome content of wheat rusts and divergence of the mating loci.</title>
        <authorList>
            <person name="Cuomo C.A."/>
            <person name="Bakkeren G."/>
            <person name="Khalil H.B."/>
            <person name="Panwar V."/>
            <person name="Joly D."/>
            <person name="Linning R."/>
            <person name="Sakthikumar S."/>
            <person name="Song X."/>
            <person name="Adiconis X."/>
            <person name="Fan L."/>
            <person name="Goldberg J.M."/>
            <person name="Levin J.Z."/>
            <person name="Young S."/>
            <person name="Zeng Q."/>
            <person name="Anikster Y."/>
            <person name="Bruce M."/>
            <person name="Wang M."/>
            <person name="Yin C."/>
            <person name="McCallum B."/>
            <person name="Szabo L.J."/>
            <person name="Hulbert S."/>
            <person name="Chen X."/>
            <person name="Fellers J.P."/>
        </authorList>
    </citation>
    <scope>NUCLEOTIDE SEQUENCE</scope>
    <source>
        <strain evidence="5">Isolate 1-1 / race 1 (BBBD)</strain>
        <strain evidence="4">isolate 1-1 / race 1 (BBBD)</strain>
    </source>
</reference>
<dbReference type="VEuPathDB" id="FungiDB:PTTG_29724"/>
<keyword evidence="5" id="KW-1185">Reference proteome</keyword>
<feature type="compositionally biased region" description="Polar residues" evidence="1">
    <location>
        <begin position="304"/>
        <end position="325"/>
    </location>
</feature>
<feature type="compositionally biased region" description="Polar residues" evidence="1">
    <location>
        <begin position="53"/>
        <end position="77"/>
    </location>
</feature>
<feature type="region of interest" description="Disordered" evidence="1">
    <location>
        <begin position="33"/>
        <end position="77"/>
    </location>
</feature>
<feature type="compositionally biased region" description="Polar residues" evidence="1">
    <location>
        <begin position="230"/>
        <end position="260"/>
    </location>
</feature>
<sequence>MHFAHGLTAPCLALSTLGQVPGTIANFITKDSGHEQHQGLGPDKGSPRDDPATNDSGFLTETKSSGTTPPPTQQDLEQNNITRSIPAPSLQEFLIQHQSSLSAASLDPEESVLPTEIQEITPEEFTCSIDAAARSAAHILALKLPFHCKQKAEELADSLMSSRRTWEETGALPDADNIKITNPTDPSPSTSRPVKKSRKRVTRSQTKKPSTARAVDLLIKNPDNPAPYPQQAQGSVPTTNTGLSTGPSNDNPSASTADLQSPTLNTQAAESMDINPWDPIPDESLQGIGPLQSSTNPPPPNVCTADSNRSPDTSAPNNPAHSLHQTVPDDPPGSGAARPKSPNLFTPAKSHTANSEPAQSSASPHPVKLTIIKSDPIRAQVFSIHQQFTGSKPSWSKYQTTWQSLKFHFQRTGGSYGGWVQTITKLADGFLAPCASEQWYCPDLIDFPKLSSFGDKTNDLRPGSFIPTLTKIPHPESTIVRGLFRLLNPPRRLHTDWARLVAASVEFMADTIFRPPKISSSQENDHVAQGVATLAYLDAVKNSSPAFDPPNPTGDPSDISAQRLHSVNVIHKFRNVVIDVMMAYIILQTHYLSDAPLTPAQKKAISHLSMTQ</sequence>
<feature type="chain" id="PRO_5008109496" evidence="2">
    <location>
        <begin position="26"/>
        <end position="612"/>
    </location>
</feature>
<evidence type="ECO:0000313" key="3">
    <source>
        <dbReference type="EMBL" id="OAV86811.1"/>
    </source>
</evidence>
<feature type="signal peptide" evidence="2">
    <location>
        <begin position="1"/>
        <end position="25"/>
    </location>
</feature>